<evidence type="ECO:0000256" key="1">
    <source>
        <dbReference type="SAM" id="Phobius"/>
    </source>
</evidence>
<comment type="caution">
    <text evidence="2">The sequence shown here is derived from an EMBL/GenBank/DDBJ whole genome shotgun (WGS) entry which is preliminary data.</text>
</comment>
<sequence>MTNLKSAPEAVVWFAWQSIVFAWLTVVGITILGAVVQFCG</sequence>
<dbReference type="AlphaFoldDB" id="A0A0F9LPY8"/>
<proteinExistence type="predicted"/>
<gene>
    <name evidence="2" type="ORF">LCGC14_1555080</name>
</gene>
<reference evidence="2" key="1">
    <citation type="journal article" date="2015" name="Nature">
        <title>Complex archaea that bridge the gap between prokaryotes and eukaryotes.</title>
        <authorList>
            <person name="Spang A."/>
            <person name="Saw J.H."/>
            <person name="Jorgensen S.L."/>
            <person name="Zaremba-Niedzwiedzka K."/>
            <person name="Martijn J."/>
            <person name="Lind A.E."/>
            <person name="van Eijk R."/>
            <person name="Schleper C."/>
            <person name="Guy L."/>
            <person name="Ettema T.J."/>
        </authorList>
    </citation>
    <scope>NUCLEOTIDE SEQUENCE</scope>
</reference>
<dbReference type="EMBL" id="LAZR01011939">
    <property type="protein sequence ID" value="KKM52178.1"/>
    <property type="molecule type" value="Genomic_DNA"/>
</dbReference>
<accession>A0A0F9LPY8</accession>
<name>A0A0F9LPY8_9ZZZZ</name>
<organism evidence="2">
    <name type="scientific">marine sediment metagenome</name>
    <dbReference type="NCBI Taxonomy" id="412755"/>
    <lineage>
        <taxon>unclassified sequences</taxon>
        <taxon>metagenomes</taxon>
        <taxon>ecological metagenomes</taxon>
    </lineage>
</organism>
<keyword evidence="1" id="KW-0812">Transmembrane</keyword>
<feature type="transmembrane region" description="Helical" evidence="1">
    <location>
        <begin position="12"/>
        <end position="36"/>
    </location>
</feature>
<evidence type="ECO:0000313" key="2">
    <source>
        <dbReference type="EMBL" id="KKM52178.1"/>
    </source>
</evidence>
<keyword evidence="1" id="KW-1133">Transmembrane helix</keyword>
<protein>
    <submittedName>
        <fullName evidence="2">Uncharacterized protein</fullName>
    </submittedName>
</protein>
<keyword evidence="1" id="KW-0472">Membrane</keyword>